<dbReference type="Pfam" id="PF21088">
    <property type="entry name" value="MS_channel_1st"/>
    <property type="match status" value="1"/>
</dbReference>
<dbReference type="InterPro" id="IPR006685">
    <property type="entry name" value="MscS_channel_2nd"/>
</dbReference>
<keyword evidence="3" id="KW-1003">Cell membrane</keyword>
<evidence type="ECO:0000256" key="2">
    <source>
        <dbReference type="ARBA" id="ARBA00008017"/>
    </source>
</evidence>
<dbReference type="Pfam" id="PF05552">
    <property type="entry name" value="MS_channel_1st_1"/>
    <property type="match status" value="1"/>
</dbReference>
<dbReference type="SUPFAM" id="SSF82689">
    <property type="entry name" value="Mechanosensitive channel protein MscS (YggB), C-terminal domain"/>
    <property type="match status" value="1"/>
</dbReference>
<feature type="domain" description="Mechanosensitive ion channel MscS C-terminal" evidence="9">
    <location>
        <begin position="184"/>
        <end position="264"/>
    </location>
</feature>
<accession>A0A371IPY9</accession>
<organism evidence="11 12">
    <name type="scientific">Romboutsia maritimum</name>
    <dbReference type="NCBI Taxonomy" id="2020948"/>
    <lineage>
        <taxon>Bacteria</taxon>
        <taxon>Bacillati</taxon>
        <taxon>Bacillota</taxon>
        <taxon>Clostridia</taxon>
        <taxon>Peptostreptococcales</taxon>
        <taxon>Peptostreptococcaceae</taxon>
        <taxon>Romboutsia</taxon>
    </lineage>
</organism>
<feature type="domain" description="Mechanosensitive ion channel transmembrane helices 2/3" evidence="10">
    <location>
        <begin position="69"/>
        <end position="108"/>
    </location>
</feature>
<dbReference type="InterPro" id="IPR011014">
    <property type="entry name" value="MscS_channel_TM-2"/>
</dbReference>
<dbReference type="SUPFAM" id="SSF82861">
    <property type="entry name" value="Mechanosensitive channel protein MscS (YggB), transmembrane region"/>
    <property type="match status" value="1"/>
</dbReference>
<feature type="domain" description="Mechanosensitive ion channel MscS" evidence="8">
    <location>
        <begin position="110"/>
        <end position="175"/>
    </location>
</feature>
<dbReference type="Proteomes" id="UP000243494">
    <property type="component" value="Unassembled WGS sequence"/>
</dbReference>
<evidence type="ECO:0000256" key="7">
    <source>
        <dbReference type="SAM" id="Phobius"/>
    </source>
</evidence>
<evidence type="ECO:0000259" key="10">
    <source>
        <dbReference type="Pfam" id="PF21088"/>
    </source>
</evidence>
<dbReference type="GO" id="GO:0008381">
    <property type="term" value="F:mechanosensitive monoatomic ion channel activity"/>
    <property type="evidence" value="ECO:0007669"/>
    <property type="project" value="InterPro"/>
</dbReference>
<dbReference type="Pfam" id="PF21082">
    <property type="entry name" value="MS_channel_3rd"/>
    <property type="match status" value="1"/>
</dbReference>
<keyword evidence="4 7" id="KW-0812">Transmembrane</keyword>
<evidence type="ECO:0000256" key="4">
    <source>
        <dbReference type="ARBA" id="ARBA00022692"/>
    </source>
</evidence>
<proteinExistence type="inferred from homology"/>
<dbReference type="InterPro" id="IPR023408">
    <property type="entry name" value="MscS_beta-dom_sf"/>
</dbReference>
<comment type="subcellular location">
    <subcellularLocation>
        <location evidence="1">Cell membrane</location>
        <topology evidence="1">Multi-pass membrane protein</topology>
    </subcellularLocation>
</comment>
<dbReference type="InterPro" id="IPR008910">
    <property type="entry name" value="MSC_TM_helix"/>
</dbReference>
<dbReference type="RefSeq" id="WP_095406492.1">
    <property type="nucleotide sequence ID" value="NZ_NOJZ02000043.1"/>
</dbReference>
<protein>
    <submittedName>
        <fullName evidence="11">Mechanosensitive ion channel family protein</fullName>
    </submittedName>
</protein>
<dbReference type="PANTHER" id="PTHR30221">
    <property type="entry name" value="SMALL-CONDUCTANCE MECHANOSENSITIVE CHANNEL"/>
    <property type="match status" value="1"/>
</dbReference>
<dbReference type="Gene3D" id="1.10.287.1260">
    <property type="match status" value="1"/>
</dbReference>
<evidence type="ECO:0000256" key="6">
    <source>
        <dbReference type="ARBA" id="ARBA00023136"/>
    </source>
</evidence>
<dbReference type="Gene3D" id="3.30.70.100">
    <property type="match status" value="1"/>
</dbReference>
<evidence type="ECO:0000256" key="3">
    <source>
        <dbReference type="ARBA" id="ARBA00022475"/>
    </source>
</evidence>
<dbReference type="OrthoDB" id="9809206at2"/>
<evidence type="ECO:0000256" key="5">
    <source>
        <dbReference type="ARBA" id="ARBA00022989"/>
    </source>
</evidence>
<keyword evidence="12" id="KW-1185">Reference proteome</keyword>
<dbReference type="InterPro" id="IPR045275">
    <property type="entry name" value="MscS_archaea/bacteria_type"/>
</dbReference>
<dbReference type="AlphaFoldDB" id="A0A371IPY9"/>
<dbReference type="InterPro" id="IPR006686">
    <property type="entry name" value="MscS_channel_CS"/>
</dbReference>
<dbReference type="InterPro" id="IPR049142">
    <property type="entry name" value="MS_channel_1st"/>
</dbReference>
<sequence>MLASNSSITQRTIDNLMDKLASKGPNVLYGIVIFIIGFYLSKWAKRLIIKCLTKYNLNKGISNFIVYGIYILMLSVLAMSCLEMIGIRTTSVVAVLGAAGFSIGLAFKEILSNLGSGMIILFFKPFKIDDYIQGSGVEGFVSDIQIFSTVLKTPDNKTIIVPNFKLTSNNIINYTNQDKRRVDFLYNISYSSNIELVKKILRDIFEEESRILKEPEPIIGINSIGNNTIQIIARPWVNTDDYWDVYFDTMEKVKYKFDENDIKIPFLPEILYNNNELSFTNQNNNKIM</sequence>
<dbReference type="InterPro" id="IPR011066">
    <property type="entry name" value="MscS_channel_C_sf"/>
</dbReference>
<dbReference type="SUPFAM" id="SSF50182">
    <property type="entry name" value="Sm-like ribonucleoproteins"/>
    <property type="match status" value="1"/>
</dbReference>
<reference evidence="11 12" key="1">
    <citation type="journal article" date="2017" name="Genome Announc.">
        <title>Draft Genome Sequence of Romboutsia maritimum sp. nov. Strain CCRI-22766(T), Isolated from Coastal Estuarine Mud.</title>
        <authorList>
            <person name="Maheux A.F."/>
            <person name="Boudreau D.K."/>
            <person name="Berube E."/>
            <person name="Boissinot M."/>
            <person name="Raymond F."/>
            <person name="Brodeur S."/>
            <person name="Corbeil J."/>
            <person name="Brightwell G."/>
            <person name="Broda D."/>
            <person name="Omar R.F."/>
            <person name="Bergeron M.G."/>
        </authorList>
    </citation>
    <scope>NUCLEOTIDE SEQUENCE [LARGE SCALE GENOMIC DNA]</scope>
    <source>
        <strain evidence="11 12">CCRI-22766</strain>
    </source>
</reference>
<evidence type="ECO:0000313" key="11">
    <source>
        <dbReference type="EMBL" id="RDY22532.1"/>
    </source>
</evidence>
<feature type="transmembrane region" description="Helical" evidence="7">
    <location>
        <begin position="27"/>
        <end position="44"/>
    </location>
</feature>
<keyword evidence="5 7" id="KW-1133">Transmembrane helix</keyword>
<dbReference type="PROSITE" id="PS01246">
    <property type="entry name" value="UPF0003"/>
    <property type="match status" value="1"/>
</dbReference>
<dbReference type="EMBL" id="NOJZ02000043">
    <property type="protein sequence ID" value="RDY22532.1"/>
    <property type="molecule type" value="Genomic_DNA"/>
</dbReference>
<evidence type="ECO:0000259" key="8">
    <source>
        <dbReference type="Pfam" id="PF00924"/>
    </source>
</evidence>
<name>A0A371IPY9_9FIRM</name>
<comment type="caution">
    <text evidence="11">The sequence shown here is derived from an EMBL/GenBank/DDBJ whole genome shotgun (WGS) entry which is preliminary data.</text>
</comment>
<dbReference type="PANTHER" id="PTHR30221:SF1">
    <property type="entry name" value="SMALL-CONDUCTANCE MECHANOSENSITIVE CHANNEL"/>
    <property type="match status" value="1"/>
</dbReference>
<feature type="transmembrane region" description="Helical" evidence="7">
    <location>
        <begin position="64"/>
        <end position="85"/>
    </location>
</feature>
<comment type="similarity">
    <text evidence="2">Belongs to the MscS (TC 1.A.23) family.</text>
</comment>
<keyword evidence="6 7" id="KW-0472">Membrane</keyword>
<dbReference type="GO" id="GO:0005886">
    <property type="term" value="C:plasma membrane"/>
    <property type="evidence" value="ECO:0007669"/>
    <property type="project" value="UniProtKB-SubCell"/>
</dbReference>
<dbReference type="InterPro" id="IPR049278">
    <property type="entry name" value="MS_channel_C"/>
</dbReference>
<dbReference type="Pfam" id="PF00924">
    <property type="entry name" value="MS_channel_2nd"/>
    <property type="match status" value="1"/>
</dbReference>
<gene>
    <name evidence="11" type="ORF">CHF27_012965</name>
</gene>
<dbReference type="InterPro" id="IPR010920">
    <property type="entry name" value="LSM_dom_sf"/>
</dbReference>
<evidence type="ECO:0000259" key="9">
    <source>
        <dbReference type="Pfam" id="PF21082"/>
    </source>
</evidence>
<evidence type="ECO:0000256" key="1">
    <source>
        <dbReference type="ARBA" id="ARBA00004651"/>
    </source>
</evidence>
<evidence type="ECO:0000313" key="12">
    <source>
        <dbReference type="Proteomes" id="UP000243494"/>
    </source>
</evidence>
<dbReference type="Gene3D" id="2.30.30.60">
    <property type="match status" value="1"/>
</dbReference>